<dbReference type="InterPro" id="IPR057982">
    <property type="entry name" value="TPR_NAA35"/>
</dbReference>
<evidence type="ECO:0000313" key="8">
    <source>
        <dbReference type="Proteomes" id="UP000275385"/>
    </source>
</evidence>
<proteinExistence type="inferred from homology"/>
<dbReference type="STRING" id="177199.A0A420Y842"/>
<dbReference type="Pfam" id="PF25789">
    <property type="entry name" value="TPR_NAA35"/>
    <property type="match status" value="1"/>
</dbReference>
<feature type="region of interest" description="Disordered" evidence="4">
    <location>
        <begin position="1"/>
        <end position="44"/>
    </location>
</feature>
<evidence type="ECO:0000256" key="4">
    <source>
        <dbReference type="SAM" id="MobiDB-lite"/>
    </source>
</evidence>
<evidence type="ECO:0000256" key="2">
    <source>
        <dbReference type="ARBA" id="ARBA00006289"/>
    </source>
</evidence>
<accession>A0A420Y842</accession>
<comment type="similarity">
    <text evidence="2">Belongs to the MAK10 family.</text>
</comment>
<feature type="domain" description="NAA35-like TPR repeats" evidence="6">
    <location>
        <begin position="342"/>
        <end position="689"/>
    </location>
</feature>
<gene>
    <name evidence="7" type="ORF">DL546_006015</name>
</gene>
<organism evidence="7 8">
    <name type="scientific">Coniochaeta pulveracea</name>
    <dbReference type="NCBI Taxonomy" id="177199"/>
    <lineage>
        <taxon>Eukaryota</taxon>
        <taxon>Fungi</taxon>
        <taxon>Dikarya</taxon>
        <taxon>Ascomycota</taxon>
        <taxon>Pezizomycotina</taxon>
        <taxon>Sordariomycetes</taxon>
        <taxon>Sordariomycetidae</taxon>
        <taxon>Coniochaetales</taxon>
        <taxon>Coniochaetaceae</taxon>
        <taxon>Coniochaeta</taxon>
    </lineage>
</organism>
<feature type="domain" description="NAA35-like N-terminal" evidence="5">
    <location>
        <begin position="65"/>
        <end position="224"/>
    </location>
</feature>
<sequence length="784" mass="88324">MIPDRNPAPEEFEGLSLSDQPPPPAEQYGLYGGEPVPPPPPISSDGVVALDVMGRFRKAAKTLEPGELIKDGYFSLMDSVASIEIMDPKMDSGCLGPGETLEEGYDVTRPLRAEQVIGIIDQLLCHEMAWHLGYPLSQTLFTNVYIEGILMPMPNTIEQADFVRDQPGHDPMLAVLRAYCLGLLKACYHVNERIKGEHYYEEEDFVTNTYHRSLLDRIDEAAIRQVITNARTSLRSGICTDTLLADALDSRLRLREEFLNAIQLSEDRNNSADSIKAPWIELEQILETINRSHALGTSVPEAFSTKIQRKLASTMPPRPIVQLRFEDTYGHFKHMFADGREVTDVLAYTDSESLLNFVLHFQAKRPQPLVYIRTLLQSYLFKDMIILGRLSIRHIMDDDLSTLVLPASPLLDPTNDAFESAPHSPQFQLANRMELFRQRAAQSYLDVFRAICQNRCRIRRTLCHSIQDWENVQLDAEEVDQVLALETNEAAMSWPRPTSPPSHSLSLSSWAYLYKLKLMQWIVQLGFELDIYAPDELAGMYWYLSLLTRTRSQHVQRIQAFAEKNVREVLRTRKLSEEEEMQFDRAANYWRGSLLDAAVTCQLADALSSIYIVLGRLGLVTPPPRPYSTDEMRYNVRMKPFGVIGLPELPTYETFKEAALQPKLSVAQLLDAATSALEGAKRGFKAMERFDEDESFARGVTYERFKADLAGSHKSAIAAGLTIMMLRKALGEKVSRNTETGEGGGKELGLKVEIKAPSQRYHECWVVPGLVKVPSKDSGASTGN</sequence>
<dbReference type="EMBL" id="QVQW01000036">
    <property type="protein sequence ID" value="RKU43987.1"/>
    <property type="molecule type" value="Genomic_DNA"/>
</dbReference>
<protein>
    <recommendedName>
        <fullName evidence="9">N-alpha-acetyltransferase 35, NatC auxiliary subunit</fullName>
    </recommendedName>
</protein>
<evidence type="ECO:0008006" key="9">
    <source>
        <dbReference type="Google" id="ProtNLM"/>
    </source>
</evidence>
<name>A0A420Y842_9PEZI</name>
<evidence type="ECO:0000256" key="3">
    <source>
        <dbReference type="ARBA" id="ARBA00022490"/>
    </source>
</evidence>
<dbReference type="Pfam" id="PF04112">
    <property type="entry name" value="Mak10"/>
    <property type="match status" value="1"/>
</dbReference>
<keyword evidence="3" id="KW-0963">Cytoplasm</keyword>
<dbReference type="OrthoDB" id="269405at2759"/>
<keyword evidence="8" id="KW-1185">Reference proteome</keyword>
<comment type="caution">
    <text evidence="7">The sequence shown here is derived from an EMBL/GenBank/DDBJ whole genome shotgun (WGS) entry which is preliminary data.</text>
</comment>
<comment type="subcellular location">
    <subcellularLocation>
        <location evidence="1">Cytoplasm</location>
    </subcellularLocation>
</comment>
<dbReference type="Proteomes" id="UP000275385">
    <property type="component" value="Unassembled WGS sequence"/>
</dbReference>
<evidence type="ECO:0000313" key="7">
    <source>
        <dbReference type="EMBL" id="RKU43987.1"/>
    </source>
</evidence>
<dbReference type="PANTHER" id="PTHR21373">
    <property type="entry name" value="GLUCOSE REPRESSIBLE PROTEIN MAK10"/>
    <property type="match status" value="1"/>
</dbReference>
<dbReference type="InterPro" id="IPR057983">
    <property type="entry name" value="NAA35-like_N"/>
</dbReference>
<reference evidence="7 8" key="1">
    <citation type="submission" date="2018-08" db="EMBL/GenBank/DDBJ databases">
        <title>Draft genome of the lignicolous fungus Coniochaeta pulveracea.</title>
        <authorList>
            <person name="Borstlap C.J."/>
            <person name="De Witt R.N."/>
            <person name="Botha A."/>
            <person name="Volschenk H."/>
        </authorList>
    </citation>
    <scope>NUCLEOTIDE SEQUENCE [LARGE SCALE GENOMIC DNA]</scope>
    <source>
        <strain evidence="7 8">CAB683</strain>
    </source>
</reference>
<evidence type="ECO:0000259" key="5">
    <source>
        <dbReference type="Pfam" id="PF04112"/>
    </source>
</evidence>
<dbReference type="GO" id="GO:0031417">
    <property type="term" value="C:NatC complex"/>
    <property type="evidence" value="ECO:0007669"/>
    <property type="project" value="InterPro"/>
</dbReference>
<dbReference type="PANTHER" id="PTHR21373:SF0">
    <property type="entry name" value="N-ALPHA-ACETYLTRANSFERASE 35, NATC AUXILIARY SUBUNIT"/>
    <property type="match status" value="1"/>
</dbReference>
<evidence type="ECO:0000256" key="1">
    <source>
        <dbReference type="ARBA" id="ARBA00004496"/>
    </source>
</evidence>
<dbReference type="AlphaFoldDB" id="A0A420Y842"/>
<evidence type="ECO:0000259" key="6">
    <source>
        <dbReference type="Pfam" id="PF25789"/>
    </source>
</evidence>
<dbReference type="InterPro" id="IPR007244">
    <property type="entry name" value="Naa35_N"/>
</dbReference>